<evidence type="ECO:0000256" key="2">
    <source>
        <dbReference type="ARBA" id="ARBA00009347"/>
    </source>
</evidence>
<evidence type="ECO:0000313" key="9">
    <source>
        <dbReference type="Proteomes" id="UP001501581"/>
    </source>
</evidence>
<keyword evidence="5" id="KW-0560">Oxidoreductase</keyword>
<keyword evidence="9" id="KW-1185">Reference proteome</keyword>
<dbReference type="InterPro" id="IPR037069">
    <property type="entry name" value="AcylCoA_DH/ox_N_sf"/>
</dbReference>
<dbReference type="SUPFAM" id="SSF56645">
    <property type="entry name" value="Acyl-CoA dehydrogenase NM domain-like"/>
    <property type="match status" value="1"/>
</dbReference>
<evidence type="ECO:0000313" key="8">
    <source>
        <dbReference type="EMBL" id="GAA1093200.1"/>
    </source>
</evidence>
<evidence type="ECO:0000256" key="5">
    <source>
        <dbReference type="ARBA" id="ARBA00023002"/>
    </source>
</evidence>
<keyword evidence="4" id="KW-0274">FAD</keyword>
<dbReference type="Gene3D" id="1.20.140.10">
    <property type="entry name" value="Butyryl-CoA Dehydrogenase, subunit A, domain 3"/>
    <property type="match status" value="1"/>
</dbReference>
<proteinExistence type="inferred from homology"/>
<sequence length="320" mass="32945">MKFTWTDEQKAFADSLESLLSSADTVGAARAWADDDTAPGLALWNRLAEQGVNALVVPEEAGGMGATAVELVIAFEALGRHGVPGPWVESAAFLPAALGSNPLVGELAEGAVGTVAFAPHTPYALDADVAAHAFVIDGGTVASASAGERKHSVDGTRRLFTPVAGDAVSTDGDLAAAFNLAALATAAQLLGAGERLLAEAVAYVKQRRQFGREIGSYQAIKHKLADVRIALDFARPLINGAALAIDGPDAARDVSAAKVHAADSAYLASRAALQVHGAIGYTQELDLSIWITKVRALVTAWGTPAVHRSRVLGALVAAEA</sequence>
<dbReference type="PANTHER" id="PTHR43884:SF20">
    <property type="entry name" value="ACYL-COA DEHYDROGENASE FADE28"/>
    <property type="match status" value="1"/>
</dbReference>
<evidence type="ECO:0000259" key="6">
    <source>
        <dbReference type="Pfam" id="PF00441"/>
    </source>
</evidence>
<protein>
    <submittedName>
        <fullName evidence="8">Acyl-CoA dehydrogenase</fullName>
    </submittedName>
</protein>
<accession>A0ABN1TN90</accession>
<dbReference type="Proteomes" id="UP001501581">
    <property type="component" value="Unassembled WGS sequence"/>
</dbReference>
<dbReference type="InterPro" id="IPR009075">
    <property type="entry name" value="AcylCo_DH/oxidase_C"/>
</dbReference>
<evidence type="ECO:0000259" key="7">
    <source>
        <dbReference type="Pfam" id="PF02771"/>
    </source>
</evidence>
<dbReference type="RefSeq" id="WP_343991134.1">
    <property type="nucleotide sequence ID" value="NZ_BAAALG010000002.1"/>
</dbReference>
<reference evidence="8 9" key="1">
    <citation type="journal article" date="2019" name="Int. J. Syst. Evol. Microbiol.">
        <title>The Global Catalogue of Microorganisms (GCM) 10K type strain sequencing project: providing services to taxonomists for standard genome sequencing and annotation.</title>
        <authorList>
            <consortium name="The Broad Institute Genomics Platform"/>
            <consortium name="The Broad Institute Genome Sequencing Center for Infectious Disease"/>
            <person name="Wu L."/>
            <person name="Ma J."/>
        </authorList>
    </citation>
    <scope>NUCLEOTIDE SEQUENCE [LARGE SCALE GENOMIC DNA]</scope>
    <source>
        <strain evidence="8 9">JCM 13008</strain>
    </source>
</reference>
<dbReference type="InterPro" id="IPR013786">
    <property type="entry name" value="AcylCoA_DH/ox_N"/>
</dbReference>
<dbReference type="EMBL" id="BAAALG010000002">
    <property type="protein sequence ID" value="GAA1093200.1"/>
    <property type="molecule type" value="Genomic_DNA"/>
</dbReference>
<dbReference type="Pfam" id="PF00441">
    <property type="entry name" value="Acyl-CoA_dh_1"/>
    <property type="match status" value="1"/>
</dbReference>
<evidence type="ECO:0000256" key="3">
    <source>
        <dbReference type="ARBA" id="ARBA00022630"/>
    </source>
</evidence>
<comment type="similarity">
    <text evidence="2">Belongs to the acyl-CoA dehydrogenase family.</text>
</comment>
<dbReference type="InterPro" id="IPR036250">
    <property type="entry name" value="AcylCo_DH-like_C"/>
</dbReference>
<name>A0ABN1TN90_9ACTN</name>
<gene>
    <name evidence="8" type="ORF">GCM10009668_05600</name>
</gene>
<evidence type="ECO:0000256" key="4">
    <source>
        <dbReference type="ARBA" id="ARBA00022827"/>
    </source>
</evidence>
<dbReference type="Gene3D" id="1.10.540.10">
    <property type="entry name" value="Acyl-CoA dehydrogenase/oxidase, N-terminal domain"/>
    <property type="match status" value="1"/>
</dbReference>
<feature type="domain" description="Acyl-CoA dehydrogenase/oxidase N-terminal" evidence="7">
    <location>
        <begin position="6"/>
        <end position="88"/>
    </location>
</feature>
<feature type="domain" description="Acyl-CoA dehydrogenase/oxidase C-terminal" evidence="6">
    <location>
        <begin position="176"/>
        <end position="312"/>
    </location>
</feature>
<dbReference type="InterPro" id="IPR009100">
    <property type="entry name" value="AcylCoA_DH/oxidase_NM_dom_sf"/>
</dbReference>
<comment type="cofactor">
    <cofactor evidence="1">
        <name>FAD</name>
        <dbReference type="ChEBI" id="CHEBI:57692"/>
    </cofactor>
</comment>
<dbReference type="PANTHER" id="PTHR43884">
    <property type="entry name" value="ACYL-COA DEHYDROGENASE"/>
    <property type="match status" value="1"/>
</dbReference>
<comment type="caution">
    <text evidence="8">The sequence shown here is derived from an EMBL/GenBank/DDBJ whole genome shotgun (WGS) entry which is preliminary data.</text>
</comment>
<dbReference type="Pfam" id="PF02771">
    <property type="entry name" value="Acyl-CoA_dh_N"/>
    <property type="match status" value="1"/>
</dbReference>
<dbReference type="SUPFAM" id="SSF47203">
    <property type="entry name" value="Acyl-CoA dehydrogenase C-terminal domain-like"/>
    <property type="match status" value="1"/>
</dbReference>
<organism evidence="8 9">
    <name type="scientific">Nocardioides dubius</name>
    <dbReference type="NCBI Taxonomy" id="317019"/>
    <lineage>
        <taxon>Bacteria</taxon>
        <taxon>Bacillati</taxon>
        <taxon>Actinomycetota</taxon>
        <taxon>Actinomycetes</taxon>
        <taxon>Propionibacteriales</taxon>
        <taxon>Nocardioidaceae</taxon>
        <taxon>Nocardioides</taxon>
    </lineage>
</organism>
<keyword evidence="3" id="KW-0285">Flavoprotein</keyword>
<evidence type="ECO:0000256" key="1">
    <source>
        <dbReference type="ARBA" id="ARBA00001974"/>
    </source>
</evidence>